<evidence type="ECO:0000313" key="3">
    <source>
        <dbReference type="Proteomes" id="UP001501710"/>
    </source>
</evidence>
<feature type="region of interest" description="Disordered" evidence="1">
    <location>
        <begin position="70"/>
        <end position="96"/>
    </location>
</feature>
<name>A0ABP8BTM1_9ACTN</name>
<evidence type="ECO:0000313" key="2">
    <source>
        <dbReference type="EMBL" id="GAA4225945.1"/>
    </source>
</evidence>
<accession>A0ABP8BTM1</accession>
<dbReference type="EMBL" id="BAABAS010000004">
    <property type="protein sequence ID" value="GAA4225945.1"/>
    <property type="molecule type" value="Genomic_DNA"/>
</dbReference>
<dbReference type="Proteomes" id="UP001501710">
    <property type="component" value="Unassembled WGS sequence"/>
</dbReference>
<gene>
    <name evidence="2" type="ORF">GCM10022254_09170</name>
</gene>
<organism evidence="2 3">
    <name type="scientific">Actinomadura meridiana</name>
    <dbReference type="NCBI Taxonomy" id="559626"/>
    <lineage>
        <taxon>Bacteria</taxon>
        <taxon>Bacillati</taxon>
        <taxon>Actinomycetota</taxon>
        <taxon>Actinomycetes</taxon>
        <taxon>Streptosporangiales</taxon>
        <taxon>Thermomonosporaceae</taxon>
        <taxon>Actinomadura</taxon>
    </lineage>
</organism>
<keyword evidence="3" id="KW-1185">Reference proteome</keyword>
<sequence>MPGVRPLTRRQAPPMTPQHGCAGLCAGEGCAQCTSLADQITRAKRLPNGPQRDAHLLDLADRVADAMDPARSVAPPLGPAVRLVGKPTYRNGHDRG</sequence>
<comment type="caution">
    <text evidence="2">The sequence shown here is derived from an EMBL/GenBank/DDBJ whole genome shotgun (WGS) entry which is preliminary data.</text>
</comment>
<reference evidence="3" key="1">
    <citation type="journal article" date="2019" name="Int. J. Syst. Evol. Microbiol.">
        <title>The Global Catalogue of Microorganisms (GCM) 10K type strain sequencing project: providing services to taxonomists for standard genome sequencing and annotation.</title>
        <authorList>
            <consortium name="The Broad Institute Genomics Platform"/>
            <consortium name="The Broad Institute Genome Sequencing Center for Infectious Disease"/>
            <person name="Wu L."/>
            <person name="Ma J."/>
        </authorList>
    </citation>
    <scope>NUCLEOTIDE SEQUENCE [LARGE SCALE GENOMIC DNA]</scope>
    <source>
        <strain evidence="3">JCM 17440</strain>
    </source>
</reference>
<proteinExistence type="predicted"/>
<evidence type="ECO:0000256" key="1">
    <source>
        <dbReference type="SAM" id="MobiDB-lite"/>
    </source>
</evidence>
<protein>
    <submittedName>
        <fullName evidence="2">Uncharacterized protein</fullName>
    </submittedName>
</protein>